<sequence length="111" mass="12316">MTEFIAFCGLDCEQCEARIATVNDDNELRVKVSKEWSELNGVEITPDMINCVGCRLTGMKTPFCQSLCQIRQCALGRKVVTCGDCTEMTSCSKLSDIISNNPDAKRRLEGK</sequence>
<dbReference type="EMBL" id="FOGJ01000002">
    <property type="protein sequence ID" value="SER11166.1"/>
    <property type="molecule type" value="Genomic_DNA"/>
</dbReference>
<dbReference type="OrthoDB" id="9803966at2"/>
<dbReference type="InterPro" id="IPR024227">
    <property type="entry name" value="DUF3795"/>
</dbReference>
<proteinExistence type="predicted"/>
<dbReference type="RefSeq" id="WP_074753956.1">
    <property type="nucleotide sequence ID" value="NZ_FOGJ01000002.1"/>
</dbReference>
<dbReference type="AlphaFoldDB" id="A0A1H9LIB5"/>
<evidence type="ECO:0008006" key="3">
    <source>
        <dbReference type="Google" id="ProtNLM"/>
    </source>
</evidence>
<evidence type="ECO:0000313" key="1">
    <source>
        <dbReference type="EMBL" id="SER11166.1"/>
    </source>
</evidence>
<reference evidence="1 2" key="1">
    <citation type="submission" date="2016-10" db="EMBL/GenBank/DDBJ databases">
        <authorList>
            <person name="de Groot N.N."/>
        </authorList>
    </citation>
    <scope>NUCLEOTIDE SEQUENCE [LARGE SCALE GENOMIC DNA]</scope>
    <source>
        <strain evidence="1 2">AR40</strain>
    </source>
</reference>
<organism evidence="1 2">
    <name type="scientific">Butyrivibrio fibrisolvens</name>
    <dbReference type="NCBI Taxonomy" id="831"/>
    <lineage>
        <taxon>Bacteria</taxon>
        <taxon>Bacillati</taxon>
        <taxon>Bacillota</taxon>
        <taxon>Clostridia</taxon>
        <taxon>Lachnospirales</taxon>
        <taxon>Lachnospiraceae</taxon>
        <taxon>Butyrivibrio</taxon>
    </lineage>
</organism>
<evidence type="ECO:0000313" key="2">
    <source>
        <dbReference type="Proteomes" id="UP000182584"/>
    </source>
</evidence>
<dbReference type="eggNOG" id="ENOG5032UMQ">
    <property type="taxonomic scope" value="Bacteria"/>
</dbReference>
<dbReference type="Pfam" id="PF12675">
    <property type="entry name" value="DUF3795"/>
    <property type="match status" value="1"/>
</dbReference>
<dbReference type="Proteomes" id="UP000182584">
    <property type="component" value="Unassembled WGS sequence"/>
</dbReference>
<name>A0A1H9LIB5_BUTFI</name>
<gene>
    <name evidence="1" type="ORF">SAMN04487884_10281</name>
</gene>
<protein>
    <recommendedName>
        <fullName evidence="3">DUF3795 domain-containing protein</fullName>
    </recommendedName>
</protein>
<accession>A0A1H9LIB5</accession>